<sequence>MPCYKGMQRAVLPLNPEEMLKGVMQRCDEDGDGRLSKKELRDVFNTLGAYFPGLRAWLALHYADSDGDGYISHDEFNKLVNYCIECGYAFK</sequence>
<name>A0ACC1Y4M2_MELAZ</name>
<reference evidence="1 2" key="1">
    <citation type="journal article" date="2023" name="Science">
        <title>Complex scaffold remodeling in plant triterpene biosynthesis.</title>
        <authorList>
            <person name="De La Pena R."/>
            <person name="Hodgson H."/>
            <person name="Liu J.C."/>
            <person name="Stephenson M.J."/>
            <person name="Martin A.C."/>
            <person name="Owen C."/>
            <person name="Harkess A."/>
            <person name="Leebens-Mack J."/>
            <person name="Jimenez L.E."/>
            <person name="Osbourn A."/>
            <person name="Sattely E.S."/>
        </authorList>
    </citation>
    <scope>NUCLEOTIDE SEQUENCE [LARGE SCALE GENOMIC DNA]</scope>
    <source>
        <strain evidence="2">cv. JPN11</strain>
        <tissue evidence="1">Leaf</tissue>
    </source>
</reference>
<gene>
    <name evidence="1" type="ORF">OWV82_012327</name>
</gene>
<dbReference type="EMBL" id="CM051399">
    <property type="protein sequence ID" value="KAJ4717450.1"/>
    <property type="molecule type" value="Genomic_DNA"/>
</dbReference>
<dbReference type="Proteomes" id="UP001164539">
    <property type="component" value="Chromosome 6"/>
</dbReference>
<protein>
    <submittedName>
        <fullName evidence="1">Calcium-binding EF-hand family protein</fullName>
    </submittedName>
</protein>
<organism evidence="1 2">
    <name type="scientific">Melia azedarach</name>
    <name type="common">Chinaberry tree</name>
    <dbReference type="NCBI Taxonomy" id="155640"/>
    <lineage>
        <taxon>Eukaryota</taxon>
        <taxon>Viridiplantae</taxon>
        <taxon>Streptophyta</taxon>
        <taxon>Embryophyta</taxon>
        <taxon>Tracheophyta</taxon>
        <taxon>Spermatophyta</taxon>
        <taxon>Magnoliopsida</taxon>
        <taxon>eudicotyledons</taxon>
        <taxon>Gunneridae</taxon>
        <taxon>Pentapetalae</taxon>
        <taxon>rosids</taxon>
        <taxon>malvids</taxon>
        <taxon>Sapindales</taxon>
        <taxon>Meliaceae</taxon>
        <taxon>Melia</taxon>
    </lineage>
</organism>
<comment type="caution">
    <text evidence="1">The sequence shown here is derived from an EMBL/GenBank/DDBJ whole genome shotgun (WGS) entry which is preliminary data.</text>
</comment>
<evidence type="ECO:0000313" key="2">
    <source>
        <dbReference type="Proteomes" id="UP001164539"/>
    </source>
</evidence>
<proteinExistence type="predicted"/>
<accession>A0ACC1Y4M2</accession>
<evidence type="ECO:0000313" key="1">
    <source>
        <dbReference type="EMBL" id="KAJ4717450.1"/>
    </source>
</evidence>
<keyword evidence="2" id="KW-1185">Reference proteome</keyword>